<keyword evidence="8" id="KW-0496">Mitochondrion</keyword>
<keyword evidence="12" id="KW-1185">Reference proteome</keyword>
<evidence type="ECO:0000313" key="11">
    <source>
        <dbReference type="EMBL" id="ALC42489.1"/>
    </source>
</evidence>
<evidence type="ECO:0000256" key="1">
    <source>
        <dbReference type="ARBA" id="ARBA00004434"/>
    </source>
</evidence>
<reference evidence="11 12" key="1">
    <citation type="submission" date="2015-08" db="EMBL/GenBank/DDBJ databases">
        <title>Ancestral chromatin configuration constrains chromatin evolution on differentiating sex chromosomes in Drosophila.</title>
        <authorList>
            <person name="Zhou Q."/>
            <person name="Bachtrog D."/>
        </authorList>
    </citation>
    <scope>NUCLEOTIDE SEQUENCE [LARGE SCALE GENOMIC DNA]</scope>
    <source>
        <tissue evidence="11">Whole larvae</tissue>
    </source>
</reference>
<dbReference type="InterPro" id="IPR036418">
    <property type="entry name" value="Cyt_c_oxidase_su6a_sf"/>
</dbReference>
<comment type="similarity">
    <text evidence="3 10">Belongs to the cytochrome c oxidase subunit 6A family.</text>
</comment>
<evidence type="ECO:0000256" key="10">
    <source>
        <dbReference type="RuleBase" id="RU004396"/>
    </source>
</evidence>
<dbReference type="OrthoDB" id="5947505at2759"/>
<evidence type="ECO:0000256" key="6">
    <source>
        <dbReference type="ARBA" id="ARBA00022946"/>
    </source>
</evidence>
<evidence type="ECO:0000256" key="8">
    <source>
        <dbReference type="ARBA" id="ARBA00023128"/>
    </source>
</evidence>
<dbReference type="AlphaFoldDB" id="A0A0M3QVJ0"/>
<dbReference type="FunFam" id="4.10.95.10:FF:000001">
    <property type="entry name" value="Cytochrome c oxidase subunit 6A, mitochondrial"/>
    <property type="match status" value="1"/>
</dbReference>
<comment type="pathway">
    <text evidence="2">Energy metabolism; oxidative phosphorylation.</text>
</comment>
<dbReference type="GO" id="GO:0006123">
    <property type="term" value="P:mitochondrial electron transport, cytochrome c to oxygen"/>
    <property type="evidence" value="ECO:0007669"/>
    <property type="project" value="TreeGrafter"/>
</dbReference>
<dbReference type="PANTHER" id="PTHR11504">
    <property type="entry name" value="CYTOCHROME C OXIDASE POLYPEPTIDE VIA"/>
    <property type="match status" value="1"/>
</dbReference>
<name>A0A0M3QVJ0_DROBS</name>
<dbReference type="EMBL" id="CP012524">
    <property type="protein sequence ID" value="ALC42489.1"/>
    <property type="molecule type" value="Genomic_DNA"/>
</dbReference>
<comment type="subcellular location">
    <subcellularLocation>
        <location evidence="1">Mitochondrion inner membrane</location>
        <topology evidence="1">Single-pass membrane protein</topology>
    </subcellularLocation>
</comment>
<dbReference type="Proteomes" id="UP000494163">
    <property type="component" value="Chromosome 2R"/>
</dbReference>
<accession>A0A0M3QVJ0</accession>
<dbReference type="Pfam" id="PF02046">
    <property type="entry name" value="COX6A"/>
    <property type="match status" value="1"/>
</dbReference>
<keyword evidence="5" id="KW-0999">Mitochondrion inner membrane</keyword>
<evidence type="ECO:0000313" key="12">
    <source>
        <dbReference type="Proteomes" id="UP000494163"/>
    </source>
</evidence>
<evidence type="ECO:0000256" key="2">
    <source>
        <dbReference type="ARBA" id="ARBA00004673"/>
    </source>
</evidence>
<dbReference type="SUPFAM" id="SSF81411">
    <property type="entry name" value="Mitochondrial cytochrome c oxidase subunit VIa"/>
    <property type="match status" value="1"/>
</dbReference>
<dbReference type="Gene3D" id="4.10.95.10">
    <property type="entry name" value="Cytochrome c oxidase, subunit VIa"/>
    <property type="match status" value="1"/>
</dbReference>
<evidence type="ECO:0000256" key="5">
    <source>
        <dbReference type="ARBA" id="ARBA00022792"/>
    </source>
</evidence>
<dbReference type="STRING" id="30019.A0A0M3QVJ0"/>
<keyword evidence="9" id="KW-0472">Membrane</keyword>
<organism evidence="11 12">
    <name type="scientific">Drosophila busckii</name>
    <name type="common">Fruit fly</name>
    <dbReference type="NCBI Taxonomy" id="30019"/>
    <lineage>
        <taxon>Eukaryota</taxon>
        <taxon>Metazoa</taxon>
        <taxon>Ecdysozoa</taxon>
        <taxon>Arthropoda</taxon>
        <taxon>Hexapoda</taxon>
        <taxon>Insecta</taxon>
        <taxon>Pterygota</taxon>
        <taxon>Neoptera</taxon>
        <taxon>Endopterygota</taxon>
        <taxon>Diptera</taxon>
        <taxon>Brachycera</taxon>
        <taxon>Muscomorpha</taxon>
        <taxon>Ephydroidea</taxon>
        <taxon>Drosophilidae</taxon>
        <taxon>Drosophila</taxon>
    </lineage>
</organism>
<gene>
    <name evidence="11" type="ORF">Dbus_chr2Rg2068</name>
</gene>
<evidence type="ECO:0000256" key="9">
    <source>
        <dbReference type="ARBA" id="ARBA00023136"/>
    </source>
</evidence>
<evidence type="ECO:0000256" key="7">
    <source>
        <dbReference type="ARBA" id="ARBA00022989"/>
    </source>
</evidence>
<evidence type="ECO:0000256" key="4">
    <source>
        <dbReference type="ARBA" id="ARBA00022692"/>
    </source>
</evidence>
<protein>
    <submittedName>
        <fullName evidence="11">Levy</fullName>
    </submittedName>
</protein>
<keyword evidence="7" id="KW-1133">Transmembrane helix</keyword>
<keyword evidence="4" id="KW-0812">Transmembrane</keyword>
<dbReference type="InterPro" id="IPR001349">
    <property type="entry name" value="Cyt_c_oxidase_su6a"/>
</dbReference>
<proteinExistence type="inferred from homology"/>
<sequence length="131" mass="14733">MSFLLNTVIRRQFGARSMSGSAGQSGAGYKFWQRLTFCVALPTVCVCMINAYQSKETEPSSEFVKYEYLCRREKRFPWGDGTKSLFHNPHVNKLPDKNESSASTLQSMSSYRSATTLVIVFIRADKLSALA</sequence>
<evidence type="ECO:0000256" key="3">
    <source>
        <dbReference type="ARBA" id="ARBA00005553"/>
    </source>
</evidence>
<dbReference type="GO" id="GO:0005743">
    <property type="term" value="C:mitochondrial inner membrane"/>
    <property type="evidence" value="ECO:0007669"/>
    <property type="project" value="UniProtKB-SubCell"/>
</dbReference>
<keyword evidence="6" id="KW-0809">Transit peptide</keyword>
<dbReference type="GO" id="GO:0030234">
    <property type="term" value="F:enzyme regulator activity"/>
    <property type="evidence" value="ECO:0007669"/>
    <property type="project" value="TreeGrafter"/>
</dbReference>
<dbReference type="PANTHER" id="PTHR11504:SF0">
    <property type="entry name" value="CYTOCHROME C OXIDASE SUBUNIT"/>
    <property type="match status" value="1"/>
</dbReference>